<comment type="caution">
    <text evidence="1">The sequence shown here is derived from an EMBL/GenBank/DDBJ whole genome shotgun (WGS) entry which is preliminary data.</text>
</comment>
<gene>
    <name evidence="1" type="ORF">Asi02nite_24440</name>
</gene>
<evidence type="ECO:0008006" key="3">
    <source>
        <dbReference type="Google" id="ProtNLM"/>
    </source>
</evidence>
<dbReference type="EMBL" id="BONE01000016">
    <property type="protein sequence ID" value="GIF72926.1"/>
    <property type="molecule type" value="Genomic_DNA"/>
</dbReference>
<evidence type="ECO:0000313" key="2">
    <source>
        <dbReference type="Proteomes" id="UP000604117"/>
    </source>
</evidence>
<sequence length="95" mass="9498">MDGDLRVDPGLLRDRAGDLDSVARALASVVGGSDLIVPAPSWAAGAALVGLAGAVSAELGAAAGRVAHSGGLLREAAQSYEDADLRAARRLHRVG</sequence>
<proteinExistence type="predicted"/>
<name>A0ABQ4CNR6_9ACTN</name>
<reference evidence="1 2" key="1">
    <citation type="submission" date="2021-01" db="EMBL/GenBank/DDBJ databases">
        <title>Whole genome shotgun sequence of Asanoa siamensis NBRC 107932.</title>
        <authorList>
            <person name="Komaki H."/>
            <person name="Tamura T."/>
        </authorList>
    </citation>
    <scope>NUCLEOTIDE SEQUENCE [LARGE SCALE GENOMIC DNA]</scope>
    <source>
        <strain evidence="1 2">NBRC 107932</strain>
    </source>
</reference>
<dbReference type="Proteomes" id="UP000604117">
    <property type="component" value="Unassembled WGS sequence"/>
</dbReference>
<keyword evidence="2" id="KW-1185">Reference proteome</keyword>
<evidence type="ECO:0000313" key="1">
    <source>
        <dbReference type="EMBL" id="GIF72926.1"/>
    </source>
</evidence>
<organism evidence="1 2">
    <name type="scientific">Asanoa siamensis</name>
    <dbReference type="NCBI Taxonomy" id="926357"/>
    <lineage>
        <taxon>Bacteria</taxon>
        <taxon>Bacillati</taxon>
        <taxon>Actinomycetota</taxon>
        <taxon>Actinomycetes</taxon>
        <taxon>Micromonosporales</taxon>
        <taxon>Micromonosporaceae</taxon>
        <taxon>Asanoa</taxon>
    </lineage>
</organism>
<dbReference type="RefSeq" id="WP_203712628.1">
    <property type="nucleotide sequence ID" value="NZ_BONE01000016.1"/>
</dbReference>
<protein>
    <recommendedName>
        <fullName evidence="3">Excreted virulence factor EspC (Type VII ESX diderm)</fullName>
    </recommendedName>
</protein>
<accession>A0ABQ4CNR6</accession>